<evidence type="ECO:0000256" key="2">
    <source>
        <dbReference type="ARBA" id="ARBA00008664"/>
    </source>
</evidence>
<gene>
    <name evidence="8" type="ORF">EV138_1064</name>
</gene>
<dbReference type="GO" id="GO:0016891">
    <property type="term" value="F:RNA endonuclease activity producing 5'-phosphomonoesters, hydrolytic mechanism"/>
    <property type="evidence" value="ECO:0007669"/>
    <property type="project" value="TreeGrafter"/>
</dbReference>
<keyword evidence="5" id="KW-0442">Lipid degradation</keyword>
<dbReference type="PANTHER" id="PTHR43856:SF1">
    <property type="entry name" value="MITOCHONDRIAL CARDIOLIPIN HYDROLASE"/>
    <property type="match status" value="1"/>
</dbReference>
<dbReference type="Pfam" id="PF13091">
    <property type="entry name" value="PLDc_2"/>
    <property type="match status" value="2"/>
</dbReference>
<reference evidence="8 9" key="1">
    <citation type="submission" date="2019-03" db="EMBL/GenBank/DDBJ databases">
        <title>Genomic Encyclopedia of Type Strains, Phase III (KMG-III): the genomes of soil and plant-associated and newly described type strains.</title>
        <authorList>
            <person name="Whitman W."/>
        </authorList>
    </citation>
    <scope>NUCLEOTIDE SEQUENCE [LARGE SCALE GENOMIC DNA]</scope>
    <source>
        <strain evidence="8 9">VKM Ac-2575</strain>
    </source>
</reference>
<organism evidence="8 9">
    <name type="scientific">Kribbella voronezhensis</name>
    <dbReference type="NCBI Taxonomy" id="2512212"/>
    <lineage>
        <taxon>Bacteria</taxon>
        <taxon>Bacillati</taxon>
        <taxon>Actinomycetota</taxon>
        <taxon>Actinomycetes</taxon>
        <taxon>Propionibacteriales</taxon>
        <taxon>Kribbellaceae</taxon>
        <taxon>Kribbella</taxon>
    </lineage>
</organism>
<evidence type="ECO:0000256" key="3">
    <source>
        <dbReference type="ARBA" id="ARBA00012027"/>
    </source>
</evidence>
<dbReference type="InterPro" id="IPR051406">
    <property type="entry name" value="PLD_domain"/>
</dbReference>
<dbReference type="GO" id="GO:0006793">
    <property type="term" value="P:phosphorus metabolic process"/>
    <property type="evidence" value="ECO:0007669"/>
    <property type="project" value="UniProtKB-ARBA"/>
</dbReference>
<dbReference type="EC" id="3.1.4.4" evidence="3"/>
<evidence type="ECO:0000313" key="9">
    <source>
        <dbReference type="Proteomes" id="UP000295151"/>
    </source>
</evidence>
<comment type="caution">
    <text evidence="8">The sequence shown here is derived from an EMBL/GenBank/DDBJ whole genome shotgun (WGS) entry which is preliminary data.</text>
</comment>
<keyword evidence="4" id="KW-0378">Hydrolase</keyword>
<dbReference type="EMBL" id="SOCE01000001">
    <property type="protein sequence ID" value="TDU87540.1"/>
    <property type="molecule type" value="Genomic_DNA"/>
</dbReference>
<feature type="domain" description="PLD phosphodiesterase" evidence="7">
    <location>
        <begin position="469"/>
        <end position="500"/>
    </location>
</feature>
<evidence type="ECO:0000256" key="6">
    <source>
        <dbReference type="ARBA" id="ARBA00023098"/>
    </source>
</evidence>
<proteinExistence type="inferred from homology"/>
<dbReference type="PROSITE" id="PS50035">
    <property type="entry name" value="PLD"/>
    <property type="match status" value="1"/>
</dbReference>
<name>A0A4R7T6L9_9ACTN</name>
<dbReference type="InterPro" id="IPR001736">
    <property type="entry name" value="PLipase_D/transphosphatidylase"/>
</dbReference>
<evidence type="ECO:0000256" key="5">
    <source>
        <dbReference type="ARBA" id="ARBA00022963"/>
    </source>
</evidence>
<dbReference type="AlphaFoldDB" id="A0A4R7T6L9"/>
<dbReference type="Gene3D" id="3.30.870.10">
    <property type="entry name" value="Endonuclease Chain A"/>
    <property type="match status" value="2"/>
</dbReference>
<dbReference type="GO" id="GO:0004630">
    <property type="term" value="F:phospholipase D activity"/>
    <property type="evidence" value="ECO:0007669"/>
    <property type="project" value="UniProtKB-EC"/>
</dbReference>
<dbReference type="PANTHER" id="PTHR43856">
    <property type="entry name" value="CARDIOLIPIN HYDROLASE"/>
    <property type="match status" value="1"/>
</dbReference>
<dbReference type="InterPro" id="IPR025202">
    <property type="entry name" value="PLD-like_dom"/>
</dbReference>
<comment type="similarity">
    <text evidence="2">Belongs to the phospholipase D family.</text>
</comment>
<dbReference type="Proteomes" id="UP000295151">
    <property type="component" value="Unassembled WGS sequence"/>
</dbReference>
<protein>
    <recommendedName>
        <fullName evidence="3">phospholipase D</fullName>
        <ecNumber evidence="3">3.1.4.4</ecNumber>
    </recommendedName>
</protein>
<comment type="catalytic activity">
    <reaction evidence="1">
        <text>a 1,2-diacyl-sn-glycero-3-phosphocholine + H2O = a 1,2-diacyl-sn-glycero-3-phosphate + choline + H(+)</text>
        <dbReference type="Rhea" id="RHEA:14445"/>
        <dbReference type="ChEBI" id="CHEBI:15354"/>
        <dbReference type="ChEBI" id="CHEBI:15377"/>
        <dbReference type="ChEBI" id="CHEBI:15378"/>
        <dbReference type="ChEBI" id="CHEBI:57643"/>
        <dbReference type="ChEBI" id="CHEBI:58608"/>
        <dbReference type="EC" id="3.1.4.4"/>
    </reaction>
</comment>
<evidence type="ECO:0000313" key="8">
    <source>
        <dbReference type="EMBL" id="TDU87540.1"/>
    </source>
</evidence>
<keyword evidence="9" id="KW-1185">Reference proteome</keyword>
<keyword evidence="6" id="KW-0443">Lipid metabolism</keyword>
<dbReference type="OrthoDB" id="9789376at2"/>
<accession>A0A4R7T6L9</accession>
<sequence length="575" mass="63964">MPDSAQYRQNRVVTGGDDQLPWGIGFGGVMRSRAGVAGGLKVHAIAGTYVVLLGLDLPKARTKGLLGFAIERFDPVENERYWLRGMKVFKELSAGIPPGSSVSLREHPLQSFLWGDYTAKPGRPYEYRVVALYGKPKNLEVRQDVTVKVMTESVDTGRHAVHFNRGVAGSQAYAQKFGRPPREGDRSDPAYDWLSRGLEEALLAYINKATGPGFALRGAVYEFTYPPVLEALAAAVARGVDVQIVYDRRGKPSDDPKRKKVWQQSEPAIKAAGLEDAMIPRKSNSAIAHNKFLVLLQDGVPQEVWTGSTNITWGGVFGQSNVGHLVRDAQIANQYFDYWQRIAVDPQYDRLRPADTEATPTPSIPPPAGVAPIFSPRTTLDMIDWYAGEAAKAKKSFFMTAAFGVHDKIAAAVAPESDVMRYLVLEKEQGPGGVRFETDHDVKVAVGSFLHTAILDRWTKEQLTGLNPMVQYTHTKFMLIDPLGDKPLVISGSGNFSDPSVHENDENMLIIQGDSRVADIYLGEFMRVFNHFYFRYLVQKFHAADATAYLSPDDSWVGRYYDKTTPSYRQRLLFH</sequence>
<dbReference type="CDD" id="cd09172">
    <property type="entry name" value="PLDc_Nuc_like_unchar1_1"/>
    <property type="match status" value="1"/>
</dbReference>
<dbReference type="GO" id="GO:0016042">
    <property type="term" value="P:lipid catabolic process"/>
    <property type="evidence" value="ECO:0007669"/>
    <property type="project" value="UniProtKB-KW"/>
</dbReference>
<dbReference type="SUPFAM" id="SSF56024">
    <property type="entry name" value="Phospholipase D/nuclease"/>
    <property type="match status" value="2"/>
</dbReference>
<evidence type="ECO:0000259" key="7">
    <source>
        <dbReference type="PROSITE" id="PS50035"/>
    </source>
</evidence>
<evidence type="ECO:0000256" key="4">
    <source>
        <dbReference type="ARBA" id="ARBA00022801"/>
    </source>
</evidence>
<evidence type="ECO:0000256" key="1">
    <source>
        <dbReference type="ARBA" id="ARBA00000798"/>
    </source>
</evidence>